<comment type="caution">
    <text evidence="2">The sequence shown here is derived from an EMBL/GenBank/DDBJ whole genome shotgun (WGS) entry which is preliminary data.</text>
</comment>
<gene>
    <name evidence="2" type="ORF">AVEN_150565_1</name>
</gene>
<reference evidence="2 3" key="1">
    <citation type="journal article" date="2019" name="Sci. Rep.">
        <title>Orb-weaving spider Araneus ventricosus genome elucidates the spidroin gene catalogue.</title>
        <authorList>
            <person name="Kono N."/>
            <person name="Nakamura H."/>
            <person name="Ohtoshi R."/>
            <person name="Moran D.A.P."/>
            <person name="Shinohara A."/>
            <person name="Yoshida Y."/>
            <person name="Fujiwara M."/>
            <person name="Mori M."/>
            <person name="Tomita M."/>
            <person name="Arakawa K."/>
        </authorList>
    </citation>
    <scope>NUCLEOTIDE SEQUENCE [LARGE SCALE GENOMIC DNA]</scope>
</reference>
<dbReference type="OrthoDB" id="6431567at2759"/>
<proteinExistence type="predicted"/>
<dbReference type="Gene3D" id="3.30.420.10">
    <property type="entry name" value="Ribonuclease H-like superfamily/Ribonuclease H"/>
    <property type="match status" value="1"/>
</dbReference>
<dbReference type="GO" id="GO:0003676">
    <property type="term" value="F:nucleic acid binding"/>
    <property type="evidence" value="ECO:0007669"/>
    <property type="project" value="InterPro"/>
</dbReference>
<dbReference type="InterPro" id="IPR050951">
    <property type="entry name" value="Retrovirus_Pol_polyprotein"/>
</dbReference>
<sequence>MYNFQKSQAKESIEYHELPSRPFQRIGIDIIDIMYLNNTDYLVIIDYYSKWMEISKVDHKSSEEIICKLEVEFTRFGIPETIICDNVPFNIYQFRNFGKGWDIEIVFISPHHSQSNLTVEKSVGISKTVIKRNLRIIEDLLLDC</sequence>
<dbReference type="SUPFAM" id="SSF53098">
    <property type="entry name" value="Ribonuclease H-like"/>
    <property type="match status" value="1"/>
</dbReference>
<dbReference type="InterPro" id="IPR012337">
    <property type="entry name" value="RNaseH-like_sf"/>
</dbReference>
<dbReference type="PROSITE" id="PS50994">
    <property type="entry name" value="INTEGRASE"/>
    <property type="match status" value="1"/>
</dbReference>
<organism evidence="2 3">
    <name type="scientific">Araneus ventricosus</name>
    <name type="common">Orbweaver spider</name>
    <name type="synonym">Epeira ventricosa</name>
    <dbReference type="NCBI Taxonomy" id="182803"/>
    <lineage>
        <taxon>Eukaryota</taxon>
        <taxon>Metazoa</taxon>
        <taxon>Ecdysozoa</taxon>
        <taxon>Arthropoda</taxon>
        <taxon>Chelicerata</taxon>
        <taxon>Arachnida</taxon>
        <taxon>Araneae</taxon>
        <taxon>Araneomorphae</taxon>
        <taxon>Entelegynae</taxon>
        <taxon>Araneoidea</taxon>
        <taxon>Araneidae</taxon>
        <taxon>Araneus</taxon>
    </lineage>
</organism>
<keyword evidence="3" id="KW-1185">Reference proteome</keyword>
<evidence type="ECO:0000259" key="1">
    <source>
        <dbReference type="PROSITE" id="PS50994"/>
    </source>
</evidence>
<name>A0A4Y2T2F4_ARAVE</name>
<feature type="domain" description="Integrase catalytic" evidence="1">
    <location>
        <begin position="18"/>
        <end position="144"/>
    </location>
</feature>
<evidence type="ECO:0000313" key="3">
    <source>
        <dbReference type="Proteomes" id="UP000499080"/>
    </source>
</evidence>
<dbReference type="EMBL" id="BGPR01025032">
    <property type="protein sequence ID" value="GBN93609.1"/>
    <property type="molecule type" value="Genomic_DNA"/>
</dbReference>
<protein>
    <recommendedName>
        <fullName evidence="1">Integrase catalytic domain-containing protein</fullName>
    </recommendedName>
</protein>
<evidence type="ECO:0000313" key="2">
    <source>
        <dbReference type="EMBL" id="GBN93609.1"/>
    </source>
</evidence>
<dbReference type="Proteomes" id="UP000499080">
    <property type="component" value="Unassembled WGS sequence"/>
</dbReference>
<dbReference type="InterPro" id="IPR036397">
    <property type="entry name" value="RNaseH_sf"/>
</dbReference>
<dbReference type="GO" id="GO:0015074">
    <property type="term" value="P:DNA integration"/>
    <property type="evidence" value="ECO:0007669"/>
    <property type="project" value="InterPro"/>
</dbReference>
<dbReference type="InterPro" id="IPR001584">
    <property type="entry name" value="Integrase_cat-core"/>
</dbReference>
<dbReference type="AlphaFoldDB" id="A0A4Y2T2F4"/>
<dbReference type="PANTHER" id="PTHR37984">
    <property type="entry name" value="PROTEIN CBG26694"/>
    <property type="match status" value="1"/>
</dbReference>
<dbReference type="PANTHER" id="PTHR37984:SF5">
    <property type="entry name" value="PROTEIN NYNRIN-LIKE"/>
    <property type="match status" value="1"/>
</dbReference>
<accession>A0A4Y2T2F4</accession>